<keyword evidence="7" id="KW-1185">Reference proteome</keyword>
<keyword evidence="6" id="KW-0723">Serine/threonine-protein kinase</keyword>
<dbReference type="InterPro" id="IPR011009">
    <property type="entry name" value="Kinase-like_dom_sf"/>
</dbReference>
<reference evidence="6 7" key="1">
    <citation type="journal article" date="2015" name="Genome Announc.">
        <title>Draft Genome Sequence of Cyanobacterium Hassallia byssoidea Strain VB512170, Isolated from Monuments in India.</title>
        <authorList>
            <person name="Singh D."/>
            <person name="Chandrababunaidu M.M."/>
            <person name="Panda A."/>
            <person name="Sen D."/>
            <person name="Bhattacharyya S."/>
            <person name="Adhikary S.P."/>
            <person name="Tripathy S."/>
        </authorList>
    </citation>
    <scope>NUCLEOTIDE SEQUENCE [LARGE SCALE GENOMIC DNA]</scope>
    <source>
        <strain evidence="6 7">VB512170</strain>
    </source>
</reference>
<dbReference type="CDD" id="cd14014">
    <property type="entry name" value="STKc_PknB_like"/>
    <property type="match status" value="1"/>
</dbReference>
<dbReference type="PROSITE" id="PS00108">
    <property type="entry name" value="PROTEIN_KINASE_ST"/>
    <property type="match status" value="1"/>
</dbReference>
<keyword evidence="4" id="KW-0067">ATP-binding</keyword>
<proteinExistence type="predicted"/>
<comment type="caution">
    <text evidence="6">The sequence shown here is derived from an EMBL/GenBank/DDBJ whole genome shotgun (WGS) entry which is preliminary data.</text>
</comment>
<dbReference type="GO" id="GO:0004674">
    <property type="term" value="F:protein serine/threonine kinase activity"/>
    <property type="evidence" value="ECO:0007669"/>
    <property type="project" value="UniProtKB-KW"/>
</dbReference>
<dbReference type="Pfam" id="PF00069">
    <property type="entry name" value="Pkinase"/>
    <property type="match status" value="1"/>
</dbReference>
<dbReference type="PANTHER" id="PTHR43289:SF34">
    <property type="entry name" value="SERINE_THREONINE-PROTEIN KINASE YBDM-RELATED"/>
    <property type="match status" value="1"/>
</dbReference>
<dbReference type="PANTHER" id="PTHR43289">
    <property type="entry name" value="MITOGEN-ACTIVATED PROTEIN KINASE KINASE KINASE 20-RELATED"/>
    <property type="match status" value="1"/>
</dbReference>
<dbReference type="InterPro" id="IPR000719">
    <property type="entry name" value="Prot_kinase_dom"/>
</dbReference>
<organism evidence="6 7">
    <name type="scientific">Hassallia byssoidea VB512170</name>
    <dbReference type="NCBI Taxonomy" id="1304833"/>
    <lineage>
        <taxon>Bacteria</taxon>
        <taxon>Bacillati</taxon>
        <taxon>Cyanobacteriota</taxon>
        <taxon>Cyanophyceae</taxon>
        <taxon>Nostocales</taxon>
        <taxon>Tolypothrichaceae</taxon>
        <taxon>Hassallia</taxon>
    </lineage>
</organism>
<keyword evidence="2" id="KW-0547">Nucleotide-binding</keyword>
<dbReference type="EMBL" id="JTCM02000113">
    <property type="protein sequence ID" value="NEU76473.1"/>
    <property type="molecule type" value="Genomic_DNA"/>
</dbReference>
<dbReference type="InterPro" id="IPR008271">
    <property type="entry name" value="Ser/Thr_kinase_AS"/>
</dbReference>
<dbReference type="RefSeq" id="WP_039748324.1">
    <property type="nucleotide sequence ID" value="NZ_JTCM02000113.1"/>
</dbReference>
<evidence type="ECO:0000313" key="6">
    <source>
        <dbReference type="EMBL" id="NEU76473.1"/>
    </source>
</evidence>
<name>A0A846HHC9_9CYAN</name>
<evidence type="ECO:0000313" key="7">
    <source>
        <dbReference type="Proteomes" id="UP000031549"/>
    </source>
</evidence>
<accession>A0A846HHC9</accession>
<dbReference type="SUPFAM" id="SSF56112">
    <property type="entry name" value="Protein kinase-like (PK-like)"/>
    <property type="match status" value="1"/>
</dbReference>
<keyword evidence="1" id="KW-0808">Transferase</keyword>
<dbReference type="Gene3D" id="1.10.510.10">
    <property type="entry name" value="Transferase(Phosphotransferase) domain 1"/>
    <property type="match status" value="1"/>
</dbReference>
<feature type="domain" description="Protein kinase" evidence="5">
    <location>
        <begin position="15"/>
        <end position="274"/>
    </location>
</feature>
<evidence type="ECO:0000256" key="2">
    <source>
        <dbReference type="ARBA" id="ARBA00022741"/>
    </source>
</evidence>
<dbReference type="SMART" id="SM00220">
    <property type="entry name" value="S_TKc"/>
    <property type="match status" value="1"/>
</dbReference>
<evidence type="ECO:0000256" key="1">
    <source>
        <dbReference type="ARBA" id="ARBA00022679"/>
    </source>
</evidence>
<protein>
    <submittedName>
        <fullName evidence="6">Serine/threonine protein kinase</fullName>
    </submittedName>
</protein>
<dbReference type="AlphaFoldDB" id="A0A846HHC9"/>
<dbReference type="GO" id="GO:0005524">
    <property type="term" value="F:ATP binding"/>
    <property type="evidence" value="ECO:0007669"/>
    <property type="project" value="UniProtKB-KW"/>
</dbReference>
<evidence type="ECO:0000259" key="5">
    <source>
        <dbReference type="PROSITE" id="PS50011"/>
    </source>
</evidence>
<keyword evidence="3 6" id="KW-0418">Kinase</keyword>
<gene>
    <name evidence="6" type="ORF">PI95_029150</name>
</gene>
<evidence type="ECO:0000256" key="3">
    <source>
        <dbReference type="ARBA" id="ARBA00022777"/>
    </source>
</evidence>
<dbReference type="Proteomes" id="UP000031549">
    <property type="component" value="Unassembled WGS sequence"/>
</dbReference>
<evidence type="ECO:0000256" key="4">
    <source>
        <dbReference type="ARBA" id="ARBA00022840"/>
    </source>
</evidence>
<dbReference type="PROSITE" id="PS50011">
    <property type="entry name" value="PROTEIN_KINASE_DOM"/>
    <property type="match status" value="1"/>
</dbReference>
<sequence>MAIDIAWLQTQFPEISSLAPLNQGGQKEVFSGVHITDRTVVLKIYRPQTDIDRVIREIQAVQDIGSSRVPKVFDLGTRHSPIGDFLWVREEMVTGNNLRQILQAKGTLTPQQILRLGKQMLEALADAEKTRIVHRDVKPENIIIDNNSDAWLLDFGLVRHLDLVSLTATSDPYGAFTPGYAPPEQFRNRKCEIDARTDLFALGVTLYECLEGINPFIENASNLIEVLHRVETTSFPTISKPVDKRGQFSQLIWAMTRQRPDHRLSTITEALTWIEEICTEEGVS</sequence>